<protein>
    <submittedName>
        <fullName evidence="2">Asp23/Gls24 family envelope stress response protein</fullName>
    </submittedName>
</protein>
<evidence type="ECO:0000313" key="2">
    <source>
        <dbReference type="EMBL" id="MBC8569602.1"/>
    </source>
</evidence>
<dbReference type="Pfam" id="PF03780">
    <property type="entry name" value="Asp23"/>
    <property type="match status" value="1"/>
</dbReference>
<sequence>MEQRPNKEAIGSLKISEDVLATIAKFAATEVEGVASLAPFVAPIKGFHPAKGKAIRIELNDDIAVIDLNVNLKFGAKVPQVAEQIQSGVKESVQNMTGITVSKVNVTVAGIVFEEAAAQ</sequence>
<keyword evidence="3" id="KW-1185">Reference proteome</keyword>
<proteinExistence type="inferred from homology"/>
<comment type="similarity">
    <text evidence="1">Belongs to the asp23 family.</text>
</comment>
<accession>A0A926E946</accession>
<organism evidence="2 3">
    <name type="scientific">Zongyangia hominis</name>
    <dbReference type="NCBI Taxonomy" id="2763677"/>
    <lineage>
        <taxon>Bacteria</taxon>
        <taxon>Bacillati</taxon>
        <taxon>Bacillota</taxon>
        <taxon>Clostridia</taxon>
        <taxon>Eubacteriales</taxon>
        <taxon>Oscillospiraceae</taxon>
        <taxon>Zongyangia</taxon>
    </lineage>
</organism>
<gene>
    <name evidence="2" type="ORF">H8709_02035</name>
</gene>
<dbReference type="PANTHER" id="PTHR34297">
    <property type="entry name" value="HYPOTHETICAL CYTOSOLIC PROTEIN-RELATED"/>
    <property type="match status" value="1"/>
</dbReference>
<dbReference type="Proteomes" id="UP000660861">
    <property type="component" value="Unassembled WGS sequence"/>
</dbReference>
<dbReference type="InterPro" id="IPR005531">
    <property type="entry name" value="Asp23"/>
</dbReference>
<evidence type="ECO:0000256" key="1">
    <source>
        <dbReference type="ARBA" id="ARBA00005721"/>
    </source>
</evidence>
<comment type="caution">
    <text evidence="2">The sequence shown here is derived from an EMBL/GenBank/DDBJ whole genome shotgun (WGS) entry which is preliminary data.</text>
</comment>
<reference evidence="2" key="1">
    <citation type="submission" date="2020-08" db="EMBL/GenBank/DDBJ databases">
        <title>Genome public.</title>
        <authorList>
            <person name="Liu C."/>
            <person name="Sun Q."/>
        </authorList>
    </citation>
    <scope>NUCLEOTIDE SEQUENCE</scope>
    <source>
        <strain evidence="2">NSJ-54</strain>
    </source>
</reference>
<dbReference type="EMBL" id="JACRTC010000001">
    <property type="protein sequence ID" value="MBC8569602.1"/>
    <property type="molecule type" value="Genomic_DNA"/>
</dbReference>
<evidence type="ECO:0000313" key="3">
    <source>
        <dbReference type="Proteomes" id="UP000660861"/>
    </source>
</evidence>
<dbReference type="PANTHER" id="PTHR34297:SF1">
    <property type="entry name" value="ASP23_GLS24 FAMILY ENVELOPE STRESS RESPONSE PROTEIN"/>
    <property type="match status" value="1"/>
</dbReference>
<dbReference type="AlphaFoldDB" id="A0A926E946"/>
<dbReference type="RefSeq" id="WP_262396697.1">
    <property type="nucleotide sequence ID" value="NZ_JACRTC010000001.1"/>
</dbReference>
<name>A0A926E946_9FIRM</name>